<proteinExistence type="predicted"/>
<feature type="domain" description="Methyltransferase" evidence="3">
    <location>
        <begin position="60"/>
        <end position="157"/>
    </location>
</feature>
<accession>A0A839GTC2</accession>
<evidence type="ECO:0000313" key="5">
    <source>
        <dbReference type="Proteomes" id="UP000563094"/>
    </source>
</evidence>
<dbReference type="EMBL" id="JACJIQ010000010">
    <property type="protein sequence ID" value="MBA9078056.1"/>
    <property type="molecule type" value="Genomic_DNA"/>
</dbReference>
<dbReference type="PANTHER" id="PTHR43861">
    <property type="entry name" value="TRANS-ACONITATE 2-METHYLTRANSFERASE-RELATED"/>
    <property type="match status" value="1"/>
</dbReference>
<dbReference type="EC" id="2.1.1.-" evidence="4"/>
<protein>
    <submittedName>
        <fullName evidence="4">tRNA (Cmo5U34)-methyltransferase</fullName>
        <ecNumber evidence="4">2.1.1.-</ecNumber>
    </submittedName>
</protein>
<dbReference type="CDD" id="cd02440">
    <property type="entry name" value="AdoMet_MTases"/>
    <property type="match status" value="1"/>
</dbReference>
<comment type="caution">
    <text evidence="4">The sequence shown here is derived from an EMBL/GenBank/DDBJ whole genome shotgun (WGS) entry which is preliminary data.</text>
</comment>
<gene>
    <name evidence="4" type="ORF">FHS90_002779</name>
</gene>
<dbReference type="GO" id="GO:0008168">
    <property type="term" value="F:methyltransferase activity"/>
    <property type="evidence" value="ECO:0007669"/>
    <property type="project" value="UniProtKB-KW"/>
</dbReference>
<organism evidence="4 5">
    <name type="scientific">Rufibacter quisquiliarum</name>
    <dbReference type="NCBI Taxonomy" id="1549639"/>
    <lineage>
        <taxon>Bacteria</taxon>
        <taxon>Pseudomonadati</taxon>
        <taxon>Bacteroidota</taxon>
        <taxon>Cytophagia</taxon>
        <taxon>Cytophagales</taxon>
        <taxon>Hymenobacteraceae</taxon>
        <taxon>Rufibacter</taxon>
    </lineage>
</organism>
<dbReference type="PANTHER" id="PTHR43861:SF1">
    <property type="entry name" value="TRANS-ACONITATE 2-METHYLTRANSFERASE"/>
    <property type="match status" value="1"/>
</dbReference>
<keyword evidence="1 4" id="KW-0489">Methyltransferase</keyword>
<dbReference type="AlphaFoldDB" id="A0A839GTC2"/>
<dbReference type="SUPFAM" id="SSF53335">
    <property type="entry name" value="S-adenosyl-L-methionine-dependent methyltransferases"/>
    <property type="match status" value="1"/>
</dbReference>
<evidence type="ECO:0000256" key="2">
    <source>
        <dbReference type="ARBA" id="ARBA00022679"/>
    </source>
</evidence>
<name>A0A839GTC2_9BACT</name>
<evidence type="ECO:0000256" key="1">
    <source>
        <dbReference type="ARBA" id="ARBA00022603"/>
    </source>
</evidence>
<dbReference type="Pfam" id="PF13649">
    <property type="entry name" value="Methyltransf_25"/>
    <property type="match status" value="1"/>
</dbReference>
<dbReference type="Gene3D" id="3.40.50.150">
    <property type="entry name" value="Vaccinia Virus protein VP39"/>
    <property type="match status" value="1"/>
</dbReference>
<sequence>MATPFTAKSTVQEIEQRFDQEVERFSNLETGQLSTIDAPLCLELITSAAQYATPHARHLLDIGCGAGNFTLKMLSKLPHLNCTLVDLSLPMVQRAQQRVQAETRGEVKALKGDIREVPLPEKQFDVILAGAVLHHLREEEEWEFVFRKLYHSLKDGGSFWISDLVVQATPQIDQLMWQRYGDYLTSVGGLDYRNHVLAYIEKEDSPRSVTFQLDLLRKVGFKQVELLHKNSCFAAFGGIK</sequence>
<dbReference type="InterPro" id="IPR029063">
    <property type="entry name" value="SAM-dependent_MTases_sf"/>
</dbReference>
<evidence type="ECO:0000259" key="3">
    <source>
        <dbReference type="Pfam" id="PF13649"/>
    </source>
</evidence>
<dbReference type="GO" id="GO:0032259">
    <property type="term" value="P:methylation"/>
    <property type="evidence" value="ECO:0007669"/>
    <property type="project" value="UniProtKB-KW"/>
</dbReference>
<evidence type="ECO:0000313" key="4">
    <source>
        <dbReference type="EMBL" id="MBA9078056.1"/>
    </source>
</evidence>
<keyword evidence="5" id="KW-1185">Reference proteome</keyword>
<reference evidence="4 5" key="1">
    <citation type="submission" date="2020-08" db="EMBL/GenBank/DDBJ databases">
        <title>Genomic Encyclopedia of Type Strains, Phase IV (KMG-IV): sequencing the most valuable type-strain genomes for metagenomic binning, comparative biology and taxonomic classification.</title>
        <authorList>
            <person name="Goeker M."/>
        </authorList>
    </citation>
    <scope>NUCLEOTIDE SEQUENCE [LARGE SCALE GENOMIC DNA]</scope>
    <source>
        <strain evidence="4 5">DSM 29854</strain>
    </source>
</reference>
<dbReference type="RefSeq" id="WP_182513378.1">
    <property type="nucleotide sequence ID" value="NZ_JACJIQ010000010.1"/>
</dbReference>
<dbReference type="InterPro" id="IPR041698">
    <property type="entry name" value="Methyltransf_25"/>
</dbReference>
<keyword evidence="2 4" id="KW-0808">Transferase</keyword>
<dbReference type="Proteomes" id="UP000563094">
    <property type="component" value="Unassembled WGS sequence"/>
</dbReference>